<accession>A0A1N6NRJ5</accession>
<dbReference type="Proteomes" id="UP000186235">
    <property type="component" value="Unassembled WGS sequence"/>
</dbReference>
<sequence length="341" mass="36505">MPAMAFSPELDRLVAAQAGLVSIDQLLAAGVSSRVARRRVDSGAWARVTRGVYDLWPPAGQRWGWDHRRRRSAWAGLLAFGPEAIAVGTTALVLHGVQGIPVGVAPEVALPRASDRTTRDGIRLRQFDDGMTTVQIGGRAVATVERALAQAVPELPRAHALAVLDSALHRRSTDPDGLARAHDLARGRRGVAATHALWGMADGRAESPLESFGRLDCVDVGVPPDVLQLPVLDADGRVVARGDMGWRLGGGRWLVAEMDGADVHSDPQAVYADRTRQNRLAASGTIELLRFTSRDVPGGVGPAVRTFLGHRGALPAARPPEHGRSDRRERGWRPESADSGL</sequence>
<name>A0A1N6NRJ5_9MICO</name>
<proteinExistence type="predicted"/>
<evidence type="ECO:0000256" key="1">
    <source>
        <dbReference type="SAM" id="MobiDB-lite"/>
    </source>
</evidence>
<dbReference type="InterPro" id="IPR025159">
    <property type="entry name" value="AbiEi_N"/>
</dbReference>
<feature type="compositionally biased region" description="Basic and acidic residues" evidence="1">
    <location>
        <begin position="319"/>
        <end position="341"/>
    </location>
</feature>
<feature type="domain" description="AbiEi antitoxin N-terminal" evidence="2">
    <location>
        <begin position="9"/>
        <end position="53"/>
    </location>
</feature>
<gene>
    <name evidence="3" type="ORF">SAMN05518682_0682</name>
</gene>
<dbReference type="Pfam" id="PF13338">
    <property type="entry name" value="AbiEi_4"/>
    <property type="match status" value="1"/>
</dbReference>
<dbReference type="AlphaFoldDB" id="A0A1N6NRJ5"/>
<organism evidence="3 4">
    <name type="scientific">Cellulosimicrobium aquatile</name>
    <dbReference type="NCBI Taxonomy" id="1612203"/>
    <lineage>
        <taxon>Bacteria</taxon>
        <taxon>Bacillati</taxon>
        <taxon>Actinomycetota</taxon>
        <taxon>Actinomycetes</taxon>
        <taxon>Micrococcales</taxon>
        <taxon>Promicromonosporaceae</taxon>
        <taxon>Cellulosimicrobium</taxon>
    </lineage>
</organism>
<dbReference type="EMBL" id="FTMI01000001">
    <property type="protein sequence ID" value="SIP94768.1"/>
    <property type="molecule type" value="Genomic_DNA"/>
</dbReference>
<evidence type="ECO:0000313" key="3">
    <source>
        <dbReference type="EMBL" id="SIP94768.1"/>
    </source>
</evidence>
<keyword evidence="4" id="KW-1185">Reference proteome</keyword>
<protein>
    <recommendedName>
        <fullName evidence="2">AbiEi antitoxin N-terminal domain-containing protein</fullName>
    </recommendedName>
</protein>
<reference evidence="4" key="1">
    <citation type="submission" date="2017-01" db="EMBL/GenBank/DDBJ databases">
        <authorList>
            <person name="Varghese N."/>
            <person name="Submissions S."/>
        </authorList>
    </citation>
    <scope>NUCLEOTIDE SEQUENCE [LARGE SCALE GENOMIC DNA]</scope>
    <source>
        <strain evidence="4">3bp</strain>
    </source>
</reference>
<evidence type="ECO:0000313" key="4">
    <source>
        <dbReference type="Proteomes" id="UP000186235"/>
    </source>
</evidence>
<feature type="region of interest" description="Disordered" evidence="1">
    <location>
        <begin position="311"/>
        <end position="341"/>
    </location>
</feature>
<evidence type="ECO:0000259" key="2">
    <source>
        <dbReference type="Pfam" id="PF13338"/>
    </source>
</evidence>